<evidence type="ECO:0000259" key="4">
    <source>
        <dbReference type="Pfam" id="PF17851"/>
    </source>
</evidence>
<evidence type="ECO:0000256" key="2">
    <source>
        <dbReference type="ARBA" id="ARBA00022801"/>
    </source>
</evidence>
<dbReference type="SUPFAM" id="SSF49899">
    <property type="entry name" value="Concanavalin A-like lectins/glucanases"/>
    <property type="match status" value="1"/>
</dbReference>
<evidence type="ECO:0000256" key="1">
    <source>
        <dbReference type="ARBA" id="ARBA00009865"/>
    </source>
</evidence>
<dbReference type="InterPro" id="IPR051795">
    <property type="entry name" value="Glycosyl_Hydrlase_43"/>
</dbReference>
<accession>A0A0F9TRJ5</accession>
<dbReference type="Gene3D" id="2.60.120.200">
    <property type="match status" value="1"/>
</dbReference>
<sequence length="536" mass="60375">MSMLQNPILRGFNPDPNIIRVNNDYYIATSTFEWFGGVQIHHSTDLVNWRVIGQALNTVEQLDMRGVPDSCGIWAPQLSYNNGRFYLVYTNVKSFDGPWKDTPNYFVSTTHITGNWSQATYLNSSGFDPSIFHDDDGKSYLLNMLVDHRDNTLFGGIVMQELCLKTNQLIGDVKPIFAGTELGCTEGPHILKRGDYYYLITAEGGTGYEHCISVARSKNVFGPYQVHPYNPVITAVHEPSNALQKCGHGDFFQTQTGDWYTVFLTSRPLSERGRCITGRETGIEQIIWKDDGWPYAKHTNKAPRIHVPVEGLTPNPQPQPSTHIDFSNDGLTVDFQSLRIPMCKNWVYKNTQKASLTLVGKESLSSLHQQSFIARRVQAHHTVSSTCVDFAPSSFQQMAGLVCYYNTAHYYYLHISGGDLGDETTPRYLNVISCDKYQTSTPVAPLLLKTNKPVYLKADFNGAQLQFYYATEKNRWIEFGPVLDGSILSDDYVQQSPQGYRPCFTGAFIGMACQDLSGQNKEAHFSFFNYDEPSGE</sequence>
<dbReference type="InterPro" id="IPR006710">
    <property type="entry name" value="Glyco_hydro_43"/>
</dbReference>
<keyword evidence="3" id="KW-0326">Glycosidase</keyword>
<protein>
    <recommendedName>
        <fullName evidence="4">Beta-xylosidase C-terminal Concanavalin A-like domain-containing protein</fullName>
    </recommendedName>
</protein>
<dbReference type="InterPro" id="IPR013320">
    <property type="entry name" value="ConA-like_dom_sf"/>
</dbReference>
<feature type="domain" description="Beta-xylosidase C-terminal Concanavalin A-like" evidence="4">
    <location>
        <begin position="324"/>
        <end position="530"/>
    </location>
</feature>
<dbReference type="GO" id="GO:0004553">
    <property type="term" value="F:hydrolase activity, hydrolyzing O-glycosyl compounds"/>
    <property type="evidence" value="ECO:0007669"/>
    <property type="project" value="InterPro"/>
</dbReference>
<dbReference type="PANTHER" id="PTHR42812:SF12">
    <property type="entry name" value="BETA-XYLOSIDASE-RELATED"/>
    <property type="match status" value="1"/>
</dbReference>
<dbReference type="PANTHER" id="PTHR42812">
    <property type="entry name" value="BETA-XYLOSIDASE"/>
    <property type="match status" value="1"/>
</dbReference>
<reference evidence="5" key="1">
    <citation type="journal article" date="2015" name="Nature">
        <title>Complex archaea that bridge the gap between prokaryotes and eukaryotes.</title>
        <authorList>
            <person name="Spang A."/>
            <person name="Saw J.H."/>
            <person name="Jorgensen S.L."/>
            <person name="Zaremba-Niedzwiedzka K."/>
            <person name="Martijn J."/>
            <person name="Lind A.E."/>
            <person name="van Eijk R."/>
            <person name="Schleper C."/>
            <person name="Guy L."/>
            <person name="Ettema T.J."/>
        </authorList>
    </citation>
    <scope>NUCLEOTIDE SEQUENCE</scope>
</reference>
<comment type="caution">
    <text evidence="5">The sequence shown here is derived from an EMBL/GenBank/DDBJ whole genome shotgun (WGS) entry which is preliminary data.</text>
</comment>
<dbReference type="GO" id="GO:0005975">
    <property type="term" value="P:carbohydrate metabolic process"/>
    <property type="evidence" value="ECO:0007669"/>
    <property type="project" value="InterPro"/>
</dbReference>
<dbReference type="InterPro" id="IPR041542">
    <property type="entry name" value="GH43_C2"/>
</dbReference>
<keyword evidence="2" id="KW-0378">Hydrolase</keyword>
<dbReference type="AlphaFoldDB" id="A0A0F9TRJ5"/>
<comment type="similarity">
    <text evidence="1">Belongs to the glycosyl hydrolase 43 family.</text>
</comment>
<dbReference type="Gene3D" id="2.115.10.20">
    <property type="entry name" value="Glycosyl hydrolase domain, family 43"/>
    <property type="match status" value="1"/>
</dbReference>
<evidence type="ECO:0000313" key="5">
    <source>
        <dbReference type="EMBL" id="KKN83680.1"/>
    </source>
</evidence>
<dbReference type="CDD" id="cd09000">
    <property type="entry name" value="GH43_SXA-like"/>
    <property type="match status" value="1"/>
</dbReference>
<dbReference type="SUPFAM" id="SSF75005">
    <property type="entry name" value="Arabinanase/levansucrase/invertase"/>
    <property type="match status" value="1"/>
</dbReference>
<gene>
    <name evidence="5" type="ORF">LCGC14_0296160</name>
</gene>
<dbReference type="Pfam" id="PF17851">
    <property type="entry name" value="GH43_C2"/>
    <property type="match status" value="1"/>
</dbReference>
<dbReference type="EMBL" id="LAZR01000181">
    <property type="protein sequence ID" value="KKN83680.1"/>
    <property type="molecule type" value="Genomic_DNA"/>
</dbReference>
<name>A0A0F9TRJ5_9ZZZZ</name>
<evidence type="ECO:0000256" key="3">
    <source>
        <dbReference type="ARBA" id="ARBA00023295"/>
    </source>
</evidence>
<proteinExistence type="inferred from homology"/>
<dbReference type="InterPro" id="IPR023296">
    <property type="entry name" value="Glyco_hydro_beta-prop_sf"/>
</dbReference>
<dbReference type="Pfam" id="PF04616">
    <property type="entry name" value="Glyco_hydro_43"/>
    <property type="match status" value="1"/>
</dbReference>
<organism evidence="5">
    <name type="scientific">marine sediment metagenome</name>
    <dbReference type="NCBI Taxonomy" id="412755"/>
    <lineage>
        <taxon>unclassified sequences</taxon>
        <taxon>metagenomes</taxon>
        <taxon>ecological metagenomes</taxon>
    </lineage>
</organism>